<organism evidence="1 2">
    <name type="scientific">Paenactinomyces guangxiensis</name>
    <dbReference type="NCBI Taxonomy" id="1490290"/>
    <lineage>
        <taxon>Bacteria</taxon>
        <taxon>Bacillati</taxon>
        <taxon>Bacillota</taxon>
        <taxon>Bacilli</taxon>
        <taxon>Bacillales</taxon>
        <taxon>Thermoactinomycetaceae</taxon>
        <taxon>Paenactinomyces</taxon>
    </lineage>
</organism>
<proteinExistence type="predicted"/>
<dbReference type="RefSeq" id="WP_181750704.1">
    <property type="nucleotide sequence ID" value="NZ_JACEIQ010000002.1"/>
</dbReference>
<sequence length="51" mass="5943">MKAITQITNHTPVNPNAEEDREWPVYDLPFFFQLCSTALPVKKYVGEIYNL</sequence>
<comment type="caution">
    <text evidence="1">The sequence shown here is derived from an EMBL/GenBank/DDBJ whole genome shotgun (WGS) entry which is preliminary data.</text>
</comment>
<name>A0A7W2A7F1_9BACL</name>
<evidence type="ECO:0000313" key="2">
    <source>
        <dbReference type="Proteomes" id="UP000535491"/>
    </source>
</evidence>
<evidence type="ECO:0000313" key="1">
    <source>
        <dbReference type="EMBL" id="MBA4493475.1"/>
    </source>
</evidence>
<dbReference type="AlphaFoldDB" id="A0A7W2A7F1"/>
<dbReference type="EMBL" id="JACEIQ010000002">
    <property type="protein sequence ID" value="MBA4493475.1"/>
    <property type="molecule type" value="Genomic_DNA"/>
</dbReference>
<gene>
    <name evidence="1" type="ORF">H1191_04045</name>
</gene>
<reference evidence="1 2" key="1">
    <citation type="submission" date="2020-07" db="EMBL/GenBank/DDBJ databases">
        <authorList>
            <person name="Feng H."/>
        </authorList>
    </citation>
    <scope>NUCLEOTIDE SEQUENCE [LARGE SCALE GENOMIC DNA]</scope>
    <source>
        <strain evidence="2">s-10</strain>
    </source>
</reference>
<dbReference type="Proteomes" id="UP000535491">
    <property type="component" value="Unassembled WGS sequence"/>
</dbReference>
<protein>
    <submittedName>
        <fullName evidence="1">Uncharacterized protein</fullName>
    </submittedName>
</protein>
<keyword evidence="2" id="KW-1185">Reference proteome</keyword>
<accession>A0A7W2A7F1</accession>